<protein>
    <submittedName>
        <fullName evidence="10">Quinol dehydrogenase ferredoxin subunit NapH</fullName>
    </submittedName>
</protein>
<dbReference type="NCBIfam" id="NF007013">
    <property type="entry name" value="PRK09477.1"/>
    <property type="match status" value="1"/>
</dbReference>
<dbReference type="GO" id="GO:0051539">
    <property type="term" value="F:4 iron, 4 sulfur cluster binding"/>
    <property type="evidence" value="ECO:0007669"/>
    <property type="project" value="UniProtKB-KW"/>
</dbReference>
<keyword evidence="1" id="KW-0813">Transport</keyword>
<dbReference type="AlphaFoldDB" id="A0AAW6QBB9"/>
<evidence type="ECO:0000256" key="4">
    <source>
        <dbReference type="ARBA" id="ARBA00022737"/>
    </source>
</evidence>
<keyword evidence="8" id="KW-0472">Membrane</keyword>
<feature type="transmembrane region" description="Helical" evidence="8">
    <location>
        <begin position="175"/>
        <end position="198"/>
    </location>
</feature>
<evidence type="ECO:0000256" key="2">
    <source>
        <dbReference type="ARBA" id="ARBA00022485"/>
    </source>
</evidence>
<reference evidence="10" key="1">
    <citation type="submission" date="2023-03" db="EMBL/GenBank/DDBJ databases">
        <title>Classification of Bisgaard taxon 6 and taxon 10 as Exercitatus varius gen. nov., spec. nov.</title>
        <authorList>
            <person name="Christensen H."/>
        </authorList>
    </citation>
    <scope>NUCLEOTIDE SEQUENCE</scope>
    <source>
        <strain evidence="10">86116</strain>
    </source>
</reference>
<keyword evidence="8" id="KW-1133">Transmembrane helix</keyword>
<keyword evidence="5" id="KW-0249">Electron transport</keyword>
<dbReference type="InterPro" id="IPR051684">
    <property type="entry name" value="Electron_Trans/Redox"/>
</dbReference>
<gene>
    <name evidence="10" type="primary">napH</name>
    <name evidence="10" type="ORF">P7M15_02625</name>
</gene>
<keyword evidence="4" id="KW-0677">Repeat</keyword>
<keyword evidence="8" id="KW-0812">Transmembrane</keyword>
<evidence type="ECO:0000256" key="8">
    <source>
        <dbReference type="SAM" id="Phobius"/>
    </source>
</evidence>
<keyword evidence="2" id="KW-0004">4Fe-4S</keyword>
<dbReference type="GO" id="GO:0046872">
    <property type="term" value="F:metal ion binding"/>
    <property type="evidence" value="ECO:0007669"/>
    <property type="project" value="UniProtKB-KW"/>
</dbReference>
<dbReference type="Pfam" id="PF12801">
    <property type="entry name" value="Fer4_5"/>
    <property type="match status" value="2"/>
</dbReference>
<dbReference type="InterPro" id="IPR011886">
    <property type="entry name" value="NapH_MauN"/>
</dbReference>
<dbReference type="NCBIfam" id="TIGR02163">
    <property type="entry name" value="napH"/>
    <property type="match status" value="1"/>
</dbReference>
<dbReference type="EMBL" id="JARQTW010000004">
    <property type="protein sequence ID" value="MDG2949423.1"/>
    <property type="molecule type" value="Genomic_DNA"/>
</dbReference>
<evidence type="ECO:0000256" key="7">
    <source>
        <dbReference type="ARBA" id="ARBA00023014"/>
    </source>
</evidence>
<sequence length="298" mass="33230">MAATKTTPNKPKDAGLEARQKLGWWHAYRFLILRRLSQLSVILMFLSGPLWNVWILKGNYSSSMLFDTVPLTDPLITAESLATGYLPEWTTIIGALIIVLFYAVVASKSFCSWVCPMNMVTDAAAWLRRKLGIRQTAKLPRNLRYVLLVVILAGSAVSGTLLWEWINPVAALGRVFVFGLGATLWLVAMVFIFDLLVVEHGWCGHLCPIGAVYGLIGAKSLIKVNVVDRARCDRCMDCYNVCPEPQVLRLPLHGSETDSQIILEKDCITCGRCIDVCPENVFAFGSRFEKQVHVKNIN</sequence>
<feature type="transmembrane region" description="Helical" evidence="8">
    <location>
        <begin position="143"/>
        <end position="163"/>
    </location>
</feature>
<dbReference type="GO" id="GO:0005886">
    <property type="term" value="C:plasma membrane"/>
    <property type="evidence" value="ECO:0007669"/>
    <property type="project" value="TreeGrafter"/>
</dbReference>
<evidence type="ECO:0000256" key="3">
    <source>
        <dbReference type="ARBA" id="ARBA00022723"/>
    </source>
</evidence>
<dbReference type="Gene3D" id="3.30.70.20">
    <property type="match status" value="1"/>
</dbReference>
<evidence type="ECO:0000259" key="9">
    <source>
        <dbReference type="PROSITE" id="PS51379"/>
    </source>
</evidence>
<comment type="caution">
    <text evidence="10">The sequence shown here is derived from an EMBL/GenBank/DDBJ whole genome shotgun (WGS) entry which is preliminary data.</text>
</comment>
<organism evidence="10 11">
    <name type="scientific">Exercitatus varius</name>
    <dbReference type="NCBI Taxonomy" id="67857"/>
    <lineage>
        <taxon>Bacteria</taxon>
        <taxon>Pseudomonadati</taxon>
        <taxon>Pseudomonadota</taxon>
        <taxon>Gammaproteobacteria</taxon>
        <taxon>Pasteurellales</taxon>
        <taxon>Pasteurellaceae</taxon>
        <taxon>Exercitatus</taxon>
    </lineage>
</organism>
<accession>A0AAW6QBB9</accession>
<feature type="transmembrane region" description="Helical" evidence="8">
    <location>
        <begin position="89"/>
        <end position="107"/>
    </location>
</feature>
<dbReference type="PROSITE" id="PS00198">
    <property type="entry name" value="4FE4S_FER_1"/>
    <property type="match status" value="1"/>
</dbReference>
<feature type="domain" description="4Fe-4S ferredoxin-type" evidence="9">
    <location>
        <begin position="258"/>
        <end position="287"/>
    </location>
</feature>
<evidence type="ECO:0000256" key="5">
    <source>
        <dbReference type="ARBA" id="ARBA00022982"/>
    </source>
</evidence>
<dbReference type="PANTHER" id="PTHR30176:SF3">
    <property type="entry name" value="FERREDOXIN-TYPE PROTEIN NAPH"/>
    <property type="match status" value="1"/>
</dbReference>
<keyword evidence="6" id="KW-0408">Iron</keyword>
<dbReference type="PANTHER" id="PTHR30176">
    <property type="entry name" value="FERREDOXIN-TYPE PROTEIN NAPH"/>
    <property type="match status" value="1"/>
</dbReference>
<dbReference type="RefSeq" id="WP_202936839.1">
    <property type="nucleotide sequence ID" value="NZ_JARQTO010000002.1"/>
</dbReference>
<feature type="transmembrane region" description="Helical" evidence="8">
    <location>
        <begin position="36"/>
        <end position="56"/>
    </location>
</feature>
<keyword evidence="3" id="KW-0479">Metal-binding</keyword>
<evidence type="ECO:0000313" key="10">
    <source>
        <dbReference type="EMBL" id="MDG2949423.1"/>
    </source>
</evidence>
<name>A0AAW6QBB9_9PAST</name>
<dbReference type="Pfam" id="PF12838">
    <property type="entry name" value="Fer4_7"/>
    <property type="match status" value="1"/>
</dbReference>
<evidence type="ECO:0000256" key="6">
    <source>
        <dbReference type="ARBA" id="ARBA00023004"/>
    </source>
</evidence>
<dbReference type="PROSITE" id="PS51379">
    <property type="entry name" value="4FE4S_FER_2"/>
    <property type="match status" value="2"/>
</dbReference>
<proteinExistence type="predicted"/>
<dbReference type="InterPro" id="IPR017896">
    <property type="entry name" value="4Fe4S_Fe-S-bd"/>
</dbReference>
<evidence type="ECO:0000313" key="11">
    <source>
        <dbReference type="Proteomes" id="UP001214976"/>
    </source>
</evidence>
<feature type="domain" description="4Fe-4S ferredoxin-type" evidence="9">
    <location>
        <begin position="223"/>
        <end position="253"/>
    </location>
</feature>
<dbReference type="GeneID" id="93226149"/>
<evidence type="ECO:0000256" key="1">
    <source>
        <dbReference type="ARBA" id="ARBA00022448"/>
    </source>
</evidence>
<dbReference type="SUPFAM" id="SSF54862">
    <property type="entry name" value="4Fe-4S ferredoxins"/>
    <property type="match status" value="1"/>
</dbReference>
<dbReference type="Proteomes" id="UP001214976">
    <property type="component" value="Unassembled WGS sequence"/>
</dbReference>
<keyword evidence="7" id="KW-0411">Iron-sulfur</keyword>
<dbReference type="InterPro" id="IPR017900">
    <property type="entry name" value="4Fe4S_Fe_S_CS"/>
</dbReference>